<reference evidence="1 2" key="1">
    <citation type="submission" date="2024-09" db="EMBL/GenBank/DDBJ databases">
        <authorList>
            <person name="Sun Q."/>
            <person name="Mori K."/>
        </authorList>
    </citation>
    <scope>NUCLEOTIDE SEQUENCE [LARGE SCALE GENOMIC DNA]</scope>
    <source>
        <strain evidence="1 2">JCM 3323</strain>
    </source>
</reference>
<comment type="caution">
    <text evidence="1">The sequence shown here is derived from an EMBL/GenBank/DDBJ whole genome shotgun (WGS) entry which is preliminary data.</text>
</comment>
<keyword evidence="2" id="KW-1185">Reference proteome</keyword>
<dbReference type="EMBL" id="JBHMCE010000007">
    <property type="protein sequence ID" value="MFB9529909.1"/>
    <property type="molecule type" value="Genomic_DNA"/>
</dbReference>
<dbReference type="RefSeq" id="WP_379479086.1">
    <property type="nucleotide sequence ID" value="NZ_JBHMCE010000007.1"/>
</dbReference>
<gene>
    <name evidence="1" type="ORF">ACFFRN_25195</name>
</gene>
<dbReference type="Proteomes" id="UP001589646">
    <property type="component" value="Unassembled WGS sequence"/>
</dbReference>
<organism evidence="1 2">
    <name type="scientific">Nonomuraea roseola</name>
    <dbReference type="NCBI Taxonomy" id="46179"/>
    <lineage>
        <taxon>Bacteria</taxon>
        <taxon>Bacillati</taxon>
        <taxon>Actinomycetota</taxon>
        <taxon>Actinomycetes</taxon>
        <taxon>Streptosporangiales</taxon>
        <taxon>Streptosporangiaceae</taxon>
        <taxon>Nonomuraea</taxon>
    </lineage>
</organism>
<accession>A0ABV5Q348</accession>
<proteinExistence type="predicted"/>
<sequence>MATRGMGLLFKHMLGSTGVPTVIASTTAYRTVHIPVGKLGLGLTIQVGRPEAATGLVRPFTFRGCKITEWEFSLSDNDVANLKLSVDAMDESTVTALAAASY</sequence>
<evidence type="ECO:0000313" key="1">
    <source>
        <dbReference type="EMBL" id="MFB9529909.1"/>
    </source>
</evidence>
<protein>
    <submittedName>
        <fullName evidence="1">Uncharacterized protein</fullName>
    </submittedName>
</protein>
<name>A0ABV5Q348_9ACTN</name>
<evidence type="ECO:0000313" key="2">
    <source>
        <dbReference type="Proteomes" id="UP001589646"/>
    </source>
</evidence>